<dbReference type="Gene3D" id="3.30.565.10">
    <property type="entry name" value="Histidine kinase-like ATPase, C-terminal domain"/>
    <property type="match status" value="1"/>
</dbReference>
<reference evidence="2 3" key="1">
    <citation type="submission" date="2018-04" db="EMBL/GenBank/DDBJ databases">
        <title>Genomic Encyclopedia of Archaeal and Bacterial Type Strains, Phase II (KMG-II): from individual species to whole genera.</title>
        <authorList>
            <person name="Goeker M."/>
        </authorList>
    </citation>
    <scope>NUCLEOTIDE SEQUENCE [LARGE SCALE GENOMIC DNA]</scope>
    <source>
        <strain evidence="2 3">DSM 29329</strain>
    </source>
</reference>
<feature type="domain" description="Histidine kinase/HSP90-like ATPase" evidence="1">
    <location>
        <begin position="44"/>
        <end position="134"/>
    </location>
</feature>
<dbReference type="AlphaFoldDB" id="A0A2T6APW0"/>
<dbReference type="InterPro" id="IPR036890">
    <property type="entry name" value="HATPase_C_sf"/>
</dbReference>
<sequence length="138" mass="14860">MKTLSPPPGKPFDRLVIAVEADVFRSRQAVGRAMDRLGARVIRRTRLVTAVSEIFRNGLVYGGGAEVVITLDEADRMVWVDCTDQGPGIADLELAMKDGYTTGKGLGRGLGGAKRLVEHFEIHSVLGEGTQVRLAGRA</sequence>
<name>A0A2T6APW0_9RHOB</name>
<keyword evidence="2" id="KW-0808">Transferase</keyword>
<dbReference type="InterPro" id="IPR003594">
    <property type="entry name" value="HATPase_dom"/>
</dbReference>
<protein>
    <submittedName>
        <fullName evidence="2">Serine/threonine-protein kinase RsbT</fullName>
    </submittedName>
</protein>
<proteinExistence type="predicted"/>
<dbReference type="Pfam" id="PF02518">
    <property type="entry name" value="HATPase_c"/>
    <property type="match status" value="1"/>
</dbReference>
<dbReference type="EMBL" id="QBKN01000019">
    <property type="protein sequence ID" value="PTX45855.1"/>
    <property type="molecule type" value="Genomic_DNA"/>
</dbReference>
<dbReference type="GO" id="GO:0016301">
    <property type="term" value="F:kinase activity"/>
    <property type="evidence" value="ECO:0007669"/>
    <property type="project" value="UniProtKB-KW"/>
</dbReference>
<evidence type="ECO:0000313" key="2">
    <source>
        <dbReference type="EMBL" id="PTX45855.1"/>
    </source>
</evidence>
<evidence type="ECO:0000313" key="3">
    <source>
        <dbReference type="Proteomes" id="UP000244069"/>
    </source>
</evidence>
<dbReference type="SUPFAM" id="SSF55874">
    <property type="entry name" value="ATPase domain of HSP90 chaperone/DNA topoisomerase II/histidine kinase"/>
    <property type="match status" value="1"/>
</dbReference>
<dbReference type="RefSeq" id="WP_210204168.1">
    <property type="nucleotide sequence ID" value="NZ_BMEZ01000020.1"/>
</dbReference>
<dbReference type="Proteomes" id="UP000244069">
    <property type="component" value="Unassembled WGS sequence"/>
</dbReference>
<keyword evidence="3" id="KW-1185">Reference proteome</keyword>
<accession>A0A2T6APW0</accession>
<comment type="caution">
    <text evidence="2">The sequence shown here is derived from an EMBL/GenBank/DDBJ whole genome shotgun (WGS) entry which is preliminary data.</text>
</comment>
<keyword evidence="2" id="KW-0418">Kinase</keyword>
<organism evidence="2 3">
    <name type="scientific">Allosediminivita pacifica</name>
    <dbReference type="NCBI Taxonomy" id="1267769"/>
    <lineage>
        <taxon>Bacteria</taxon>
        <taxon>Pseudomonadati</taxon>
        <taxon>Pseudomonadota</taxon>
        <taxon>Alphaproteobacteria</taxon>
        <taxon>Rhodobacterales</taxon>
        <taxon>Paracoccaceae</taxon>
        <taxon>Allosediminivita</taxon>
    </lineage>
</organism>
<gene>
    <name evidence="2" type="ORF">C8N44_11913</name>
</gene>
<evidence type="ECO:0000259" key="1">
    <source>
        <dbReference type="Pfam" id="PF02518"/>
    </source>
</evidence>